<keyword evidence="3" id="KW-1185">Reference proteome</keyword>
<dbReference type="Proteomes" id="UP001141806">
    <property type="component" value="Unassembled WGS sequence"/>
</dbReference>
<feature type="region of interest" description="Disordered" evidence="1">
    <location>
        <begin position="33"/>
        <end position="96"/>
    </location>
</feature>
<feature type="compositionally biased region" description="Polar residues" evidence="1">
    <location>
        <begin position="48"/>
        <end position="58"/>
    </location>
</feature>
<feature type="compositionally biased region" description="Basic and acidic residues" evidence="1">
    <location>
        <begin position="38"/>
        <end position="47"/>
    </location>
</feature>
<evidence type="ECO:0000313" key="2">
    <source>
        <dbReference type="EMBL" id="KAJ4965987.1"/>
    </source>
</evidence>
<protein>
    <submittedName>
        <fullName evidence="2">Uncharacterized protein</fullName>
    </submittedName>
</protein>
<comment type="caution">
    <text evidence="2">The sequence shown here is derived from an EMBL/GenBank/DDBJ whole genome shotgun (WGS) entry which is preliminary data.</text>
</comment>
<dbReference type="EMBL" id="JAMYWD010000007">
    <property type="protein sequence ID" value="KAJ4965987.1"/>
    <property type="molecule type" value="Genomic_DNA"/>
</dbReference>
<sequence>MFVSQSGTATSKFRDNFELERESVDLGKILGFPSLDAGRTKEGRESSDVANKNGSFVNKRTRNGSKHQRWVAHKKGKNVMEGSNHPNGGADSVSNANGVWETIPHADSPTVMAGVNGSNNPSGATRSGRSFASVLFGLLDLSNLPEPVTEGGLTRVVIPQVIYERQLEKEGCPIDMRVPPVFDIPRHPEEWSRVHNSVVPLSVAGNKSNLGPWPDVEDEVHLDNLEDGEVRTPVMDFDDHVSVPQCVDVNVSAPQHVDVTIVAWPVNENTKEVRPDQGTKKGAFLGNGVVDGDFTGSAIEIRTGMGLEGGFYCFFFFG</sequence>
<dbReference type="AlphaFoldDB" id="A0A9Q0K8T2"/>
<reference evidence="2" key="1">
    <citation type="journal article" date="2023" name="Plant J.">
        <title>The genome of the king protea, Protea cynaroides.</title>
        <authorList>
            <person name="Chang J."/>
            <person name="Duong T.A."/>
            <person name="Schoeman C."/>
            <person name="Ma X."/>
            <person name="Roodt D."/>
            <person name="Barker N."/>
            <person name="Li Z."/>
            <person name="Van de Peer Y."/>
            <person name="Mizrachi E."/>
        </authorList>
    </citation>
    <scope>NUCLEOTIDE SEQUENCE</scope>
    <source>
        <tissue evidence="2">Young leaves</tissue>
    </source>
</reference>
<accession>A0A9Q0K8T2</accession>
<proteinExistence type="predicted"/>
<gene>
    <name evidence="2" type="ORF">NE237_017836</name>
</gene>
<feature type="compositionally biased region" description="Basic residues" evidence="1">
    <location>
        <begin position="59"/>
        <end position="77"/>
    </location>
</feature>
<evidence type="ECO:0000313" key="3">
    <source>
        <dbReference type="Proteomes" id="UP001141806"/>
    </source>
</evidence>
<organism evidence="2 3">
    <name type="scientific">Protea cynaroides</name>
    <dbReference type="NCBI Taxonomy" id="273540"/>
    <lineage>
        <taxon>Eukaryota</taxon>
        <taxon>Viridiplantae</taxon>
        <taxon>Streptophyta</taxon>
        <taxon>Embryophyta</taxon>
        <taxon>Tracheophyta</taxon>
        <taxon>Spermatophyta</taxon>
        <taxon>Magnoliopsida</taxon>
        <taxon>Proteales</taxon>
        <taxon>Proteaceae</taxon>
        <taxon>Protea</taxon>
    </lineage>
</organism>
<evidence type="ECO:0000256" key="1">
    <source>
        <dbReference type="SAM" id="MobiDB-lite"/>
    </source>
</evidence>
<name>A0A9Q0K8T2_9MAGN</name>